<evidence type="ECO:0000313" key="15">
    <source>
        <dbReference type="Proteomes" id="UP000196125"/>
    </source>
</evidence>
<evidence type="ECO:0000256" key="8">
    <source>
        <dbReference type="ARBA" id="ARBA00048174"/>
    </source>
</evidence>
<dbReference type="FunFam" id="3.90.950.10:FF:000002">
    <property type="entry name" value="Inosine/xanthosine triphosphatase"/>
    <property type="match status" value="1"/>
</dbReference>
<comment type="caution">
    <text evidence="11">Lacks conserved residue(s) required for the propagation of feature annotation.</text>
</comment>
<dbReference type="OrthoDB" id="6334099at2"/>
<dbReference type="RefSeq" id="WP_087481416.1">
    <property type="nucleotide sequence ID" value="NZ_AP024883.1"/>
</dbReference>
<dbReference type="NCBIfam" id="TIGR00258">
    <property type="entry name" value="inosine/xanthosine triphosphatase"/>
    <property type="match status" value="1"/>
</dbReference>
<evidence type="ECO:0000256" key="10">
    <source>
        <dbReference type="ARBA" id="ARBA00060855"/>
    </source>
</evidence>
<keyword evidence="6 11" id="KW-0546">Nucleotide metabolism</keyword>
<keyword evidence="5 11" id="KW-0460">Magnesium</keyword>
<dbReference type="InterPro" id="IPR050299">
    <property type="entry name" value="YjjX_NTPase"/>
</dbReference>
<reference evidence="14 15" key="1">
    <citation type="submission" date="2017-05" db="EMBL/GenBank/DDBJ databases">
        <authorList>
            <person name="Song R."/>
            <person name="Chenine A.L."/>
            <person name="Ruprecht R.M."/>
        </authorList>
    </citation>
    <scope>NUCLEOTIDE SEQUENCE [LARGE SCALE GENOMIC DNA]</scope>
    <source>
        <strain evidence="14 15">CECT 7927</strain>
    </source>
</reference>
<dbReference type="InterPro" id="IPR026533">
    <property type="entry name" value="NTPase/PRRC1"/>
</dbReference>
<comment type="cofactor">
    <cofactor evidence="11">
        <name>Mg(2+)</name>
        <dbReference type="ChEBI" id="CHEBI:18420"/>
    </cofactor>
    <cofactor evidence="11">
        <name>Mn(2+)</name>
        <dbReference type="ChEBI" id="CHEBI:29035"/>
    </cofactor>
    <text evidence="11">Binds 1 divalent metal cation per subunit; can use either Mg(2+) or Mn(2+).</text>
</comment>
<keyword evidence="3 11" id="KW-0547">Nucleotide-binding</keyword>
<dbReference type="NCBIfam" id="NF003459">
    <property type="entry name" value="PRK05074.1"/>
    <property type="match status" value="1"/>
</dbReference>
<evidence type="ECO:0000256" key="9">
    <source>
        <dbReference type="ARBA" id="ARBA00048781"/>
    </source>
</evidence>
<dbReference type="SUPFAM" id="SSF52972">
    <property type="entry name" value="ITPase-like"/>
    <property type="match status" value="1"/>
</dbReference>
<accession>A0A1Y6IY29</accession>
<dbReference type="InterPro" id="IPR002786">
    <property type="entry name" value="Non_canon_purine_NTPase"/>
</dbReference>
<keyword evidence="7 11" id="KW-0464">Manganese</keyword>
<reference evidence="13 16" key="2">
    <citation type="submission" date="2023-11" db="EMBL/GenBank/DDBJ databases">
        <title>Plant-associative lifestyle of Vibrio porteresiae and its evolutionary dynamics.</title>
        <authorList>
            <person name="Rameshkumar N."/>
            <person name="Kirti K."/>
        </authorList>
    </citation>
    <scope>NUCLEOTIDE SEQUENCE [LARGE SCALE GENOMIC DNA]</scope>
    <source>
        <strain evidence="13 16">MSSRF38</strain>
    </source>
</reference>
<dbReference type="Proteomes" id="UP000196125">
    <property type="component" value="Unassembled WGS sequence"/>
</dbReference>
<dbReference type="HAMAP" id="MF_00648">
    <property type="entry name" value="Non_canon_purine_NTPase_YjjX"/>
    <property type="match status" value="1"/>
</dbReference>
<keyword evidence="16" id="KW-1185">Reference proteome</keyword>
<evidence type="ECO:0000256" key="5">
    <source>
        <dbReference type="ARBA" id="ARBA00022842"/>
    </source>
</evidence>
<comment type="catalytic activity">
    <reaction evidence="8 11">
        <text>ITP + H2O = IDP + phosphate + H(+)</text>
        <dbReference type="Rhea" id="RHEA:28330"/>
        <dbReference type="ChEBI" id="CHEBI:15377"/>
        <dbReference type="ChEBI" id="CHEBI:15378"/>
        <dbReference type="ChEBI" id="CHEBI:43474"/>
        <dbReference type="ChEBI" id="CHEBI:58280"/>
        <dbReference type="ChEBI" id="CHEBI:61402"/>
        <dbReference type="EC" id="3.6.1.73"/>
    </reaction>
</comment>
<dbReference type="EMBL" id="JAWRCO010000001">
    <property type="protein sequence ID" value="MDW6003149.1"/>
    <property type="molecule type" value="Genomic_DNA"/>
</dbReference>
<comment type="similarity">
    <text evidence="10 11">Belongs to the YjjX NTPase family.</text>
</comment>
<dbReference type="Pfam" id="PF01931">
    <property type="entry name" value="NTPase_I-T"/>
    <property type="match status" value="1"/>
</dbReference>
<dbReference type="GO" id="GO:0046872">
    <property type="term" value="F:metal ion binding"/>
    <property type="evidence" value="ECO:0007669"/>
    <property type="project" value="UniProtKB-KW"/>
</dbReference>
<keyword evidence="4 11" id="KW-0378">Hydrolase</keyword>
<dbReference type="AlphaFoldDB" id="A0A1Y6IY29"/>
<dbReference type="GO" id="GO:0103023">
    <property type="term" value="F:ITPase activity"/>
    <property type="evidence" value="ECO:0007669"/>
    <property type="project" value="UniProtKB-EC"/>
</dbReference>
<evidence type="ECO:0000313" key="13">
    <source>
        <dbReference type="EMBL" id="MDW6003149.1"/>
    </source>
</evidence>
<comment type="catalytic activity">
    <reaction evidence="9 11">
        <text>XTP + H2O = XDP + phosphate + H(+)</text>
        <dbReference type="Rhea" id="RHEA:28406"/>
        <dbReference type="ChEBI" id="CHEBI:15377"/>
        <dbReference type="ChEBI" id="CHEBI:15378"/>
        <dbReference type="ChEBI" id="CHEBI:43474"/>
        <dbReference type="ChEBI" id="CHEBI:59884"/>
        <dbReference type="ChEBI" id="CHEBI:61314"/>
        <dbReference type="EC" id="3.6.1.73"/>
    </reaction>
</comment>
<comment type="cofactor">
    <cofactor evidence="1">
        <name>Mn(2+)</name>
        <dbReference type="ChEBI" id="CHEBI:29035"/>
    </cofactor>
</comment>
<protein>
    <recommendedName>
        <fullName evidence="11">Inosine/xanthosine triphosphatase</fullName>
        <shortName evidence="11">ITPase/XTPase</shortName>
        <ecNumber evidence="11">3.6.1.73</ecNumber>
    </recommendedName>
    <alternativeName>
        <fullName evidence="11">Non-canonical purine NTP phosphatase</fullName>
    </alternativeName>
    <alternativeName>
        <fullName evidence="11">Non-standard purine NTP phosphatase</fullName>
    </alternativeName>
    <alternativeName>
        <fullName evidence="11">Nucleoside-triphosphate phosphatase</fullName>
        <shortName evidence="11">NTPase</shortName>
    </alternativeName>
</protein>
<dbReference type="GO" id="GO:0000166">
    <property type="term" value="F:nucleotide binding"/>
    <property type="evidence" value="ECO:0007669"/>
    <property type="project" value="UniProtKB-KW"/>
</dbReference>
<evidence type="ECO:0000256" key="2">
    <source>
        <dbReference type="ARBA" id="ARBA00022723"/>
    </source>
</evidence>
<dbReference type="PANTHER" id="PTHR34699:SF2">
    <property type="entry name" value="NON-CANONICAL PURINE NTP PHOSPHATASE_PRRC1 DOMAIN-CONTAINING PROTEIN"/>
    <property type="match status" value="1"/>
</dbReference>
<dbReference type="EC" id="3.6.1.73" evidence="11"/>
<comment type="subunit">
    <text evidence="11">Homodimer.</text>
</comment>
<sequence length="179" mass="19552">MSRIIVASLNPVKLKAVENAFQEVFPEHQSEVVGISVASGVSEQPMSDSETRLGALNRVSNARKEIPGADFYVGLEAGIENGFTYAWMVIESEQKRGESRSSSLILPPEVVIQLNADTELGNVMDELFQTQNIKQQGGAIGLLTNHLLTRCSVYHQALILALVPFANPTLYPDNIITAR</sequence>
<evidence type="ECO:0000256" key="7">
    <source>
        <dbReference type="ARBA" id="ARBA00023211"/>
    </source>
</evidence>
<dbReference type="EMBL" id="FXXI01000004">
    <property type="protein sequence ID" value="SMS01392.1"/>
    <property type="molecule type" value="Genomic_DNA"/>
</dbReference>
<dbReference type="Proteomes" id="UP001283366">
    <property type="component" value="Unassembled WGS sequence"/>
</dbReference>
<gene>
    <name evidence="13" type="primary">yjjX</name>
    <name evidence="13" type="ORF">SBX37_09825</name>
    <name evidence="14" type="ORF">VIM7927_02678</name>
</gene>
<evidence type="ECO:0000256" key="4">
    <source>
        <dbReference type="ARBA" id="ARBA00022801"/>
    </source>
</evidence>
<evidence type="ECO:0000256" key="6">
    <source>
        <dbReference type="ARBA" id="ARBA00023080"/>
    </source>
</evidence>
<evidence type="ECO:0000313" key="14">
    <source>
        <dbReference type="EMBL" id="SMS01392.1"/>
    </source>
</evidence>
<dbReference type="Gene3D" id="3.90.950.10">
    <property type="match status" value="1"/>
</dbReference>
<dbReference type="InterPro" id="IPR029001">
    <property type="entry name" value="ITPase-like_fam"/>
</dbReference>
<comment type="function">
    <text evidence="11">Phosphatase that hydrolyzes non-canonical purine nucleotides such as XTP and ITP to their respective diphosphate derivatives. Probably excludes non-canonical purines from DNA/RNA precursor pool, thus preventing their incorporation into DNA/RNA and avoiding chromosomal lesions.</text>
</comment>
<keyword evidence="2 11" id="KW-0479">Metal-binding</keyword>
<evidence type="ECO:0000313" key="16">
    <source>
        <dbReference type="Proteomes" id="UP001283366"/>
    </source>
</evidence>
<evidence type="ECO:0000256" key="11">
    <source>
        <dbReference type="HAMAP-Rule" id="MF_00648"/>
    </source>
</evidence>
<evidence type="ECO:0000256" key="3">
    <source>
        <dbReference type="ARBA" id="ARBA00022741"/>
    </source>
</evidence>
<evidence type="ECO:0000259" key="12">
    <source>
        <dbReference type="Pfam" id="PF01931"/>
    </source>
</evidence>
<dbReference type="PANTHER" id="PTHR34699">
    <property type="match status" value="1"/>
</dbReference>
<evidence type="ECO:0000256" key="1">
    <source>
        <dbReference type="ARBA" id="ARBA00001936"/>
    </source>
</evidence>
<proteinExistence type="inferred from homology"/>
<dbReference type="GO" id="GO:0006772">
    <property type="term" value="P:thiamine metabolic process"/>
    <property type="evidence" value="ECO:0007669"/>
    <property type="project" value="TreeGrafter"/>
</dbReference>
<name>A0A1Y6IY29_9VIBR</name>
<organism evidence="14 15">
    <name type="scientific">Vibrio mangrovi</name>
    <dbReference type="NCBI Taxonomy" id="474394"/>
    <lineage>
        <taxon>Bacteria</taxon>
        <taxon>Pseudomonadati</taxon>
        <taxon>Pseudomonadota</taxon>
        <taxon>Gammaproteobacteria</taxon>
        <taxon>Vibrionales</taxon>
        <taxon>Vibrionaceae</taxon>
        <taxon>Vibrio</taxon>
    </lineage>
</organism>
<dbReference type="GO" id="GO:0009117">
    <property type="term" value="P:nucleotide metabolic process"/>
    <property type="evidence" value="ECO:0007669"/>
    <property type="project" value="UniProtKB-KW"/>
</dbReference>
<feature type="domain" description="Non-canonical purine NTP phosphatase/PRRC1" evidence="12">
    <location>
        <begin position="7"/>
        <end position="165"/>
    </location>
</feature>